<feature type="region of interest" description="Disordered" evidence="1">
    <location>
        <begin position="1"/>
        <end position="26"/>
    </location>
</feature>
<evidence type="ECO:0000313" key="2">
    <source>
        <dbReference type="EMBL" id="MFC7605572.1"/>
    </source>
</evidence>
<keyword evidence="3" id="KW-1185">Reference proteome</keyword>
<sequence length="117" mass="12721">MGLKETVGAVPRDEHRFHPGSDRIGLLGHRRSADKEVRDLGQVVASEPEPMTPSDVTGVVREHHHAASDPPHLAQAGDRVLPVMNGGNRHRGVEGPVVERQALGGSDQARRRVRRAL</sequence>
<proteinExistence type="predicted"/>
<dbReference type="EMBL" id="JBHTEE010000001">
    <property type="protein sequence ID" value="MFC7605572.1"/>
    <property type="molecule type" value="Genomic_DNA"/>
</dbReference>
<dbReference type="RefSeq" id="WP_343965592.1">
    <property type="nucleotide sequence ID" value="NZ_BAAAGK010000034.1"/>
</dbReference>
<dbReference type="Proteomes" id="UP001596514">
    <property type="component" value="Unassembled WGS sequence"/>
</dbReference>
<name>A0ABW2TBD2_9ACTN</name>
<protein>
    <submittedName>
        <fullName evidence="2">Uncharacterized protein</fullName>
    </submittedName>
</protein>
<organism evidence="2 3">
    <name type="scientific">Streptosporangium amethystogenes subsp. fukuiense</name>
    <dbReference type="NCBI Taxonomy" id="698418"/>
    <lineage>
        <taxon>Bacteria</taxon>
        <taxon>Bacillati</taxon>
        <taxon>Actinomycetota</taxon>
        <taxon>Actinomycetes</taxon>
        <taxon>Streptosporangiales</taxon>
        <taxon>Streptosporangiaceae</taxon>
        <taxon>Streptosporangium</taxon>
    </lineage>
</organism>
<evidence type="ECO:0000313" key="3">
    <source>
        <dbReference type="Proteomes" id="UP001596514"/>
    </source>
</evidence>
<comment type="caution">
    <text evidence="2">The sequence shown here is derived from an EMBL/GenBank/DDBJ whole genome shotgun (WGS) entry which is preliminary data.</text>
</comment>
<feature type="compositionally biased region" description="Basic and acidic residues" evidence="1">
    <location>
        <begin position="11"/>
        <end position="21"/>
    </location>
</feature>
<feature type="region of interest" description="Disordered" evidence="1">
    <location>
        <begin position="82"/>
        <end position="117"/>
    </location>
</feature>
<accession>A0ABW2TBD2</accession>
<reference evidence="3" key="1">
    <citation type="journal article" date="2019" name="Int. J. Syst. Evol. Microbiol.">
        <title>The Global Catalogue of Microorganisms (GCM) 10K type strain sequencing project: providing services to taxonomists for standard genome sequencing and annotation.</title>
        <authorList>
            <consortium name="The Broad Institute Genomics Platform"/>
            <consortium name="The Broad Institute Genome Sequencing Center for Infectious Disease"/>
            <person name="Wu L."/>
            <person name="Ma J."/>
        </authorList>
    </citation>
    <scope>NUCLEOTIDE SEQUENCE [LARGE SCALE GENOMIC DNA]</scope>
    <source>
        <strain evidence="3">JCM 10083</strain>
    </source>
</reference>
<gene>
    <name evidence="2" type="ORF">ACFQVD_36275</name>
</gene>
<evidence type="ECO:0000256" key="1">
    <source>
        <dbReference type="SAM" id="MobiDB-lite"/>
    </source>
</evidence>